<sequence>MAKMMCWVGWFPTKKDFNDFAEQGTYLQDEYDTPTSAPSFYNELNGGDFDLDFSILKYLDKSDDLEEFAKFVPIKTDLFLSECQEKGLTKANSLICYKRRAGITEEQASSVSSVAYIGIHEYSTREIESRFSTAGMEFSTFVGTTDKSKEEFMKYFDQSEYMQELQDYQAGRSKKKPNPELRCQFCKDVGLDFYYPELLRVAFSDNLIPIDAEVLLQEVLKEPIFYDGLYLDLESVNIYKANCAFCYVANGFRDKKKDKHINIYKTEHPDIFKRKKYQIDELDNYNGLHFLWNKRWE</sequence>
<reference evidence="1 2" key="1">
    <citation type="journal article" date="2025" name="Int. J. Syst. Evol. Microbiol.">
        <title>Desulfovibrio falkowii sp. nov., Porphyromonas miyakawae sp. nov., Mediterraneibacter flintii sp. nov. and Owariibacterium komagatae gen. nov., sp. nov., isolated from human faeces.</title>
        <authorList>
            <person name="Hamaguchi T."/>
            <person name="Ohara M."/>
            <person name="Hisatomi A."/>
            <person name="Sekiguchi K."/>
            <person name="Takeda J.I."/>
            <person name="Ueyama J."/>
            <person name="Ito M."/>
            <person name="Nishiwaki H."/>
            <person name="Ogi T."/>
            <person name="Hirayama M."/>
            <person name="Ohkuma M."/>
            <person name="Sakamoto M."/>
            <person name="Ohno K."/>
        </authorList>
    </citation>
    <scope>NUCLEOTIDE SEQUENCE [LARGE SCALE GENOMIC DNA]</scope>
    <source>
        <strain evidence="1 2">13CB11C</strain>
    </source>
</reference>
<organism evidence="1 2">
    <name type="scientific">Porphyromonas miyakawae</name>
    <dbReference type="NCBI Taxonomy" id="3137470"/>
    <lineage>
        <taxon>Bacteria</taxon>
        <taxon>Pseudomonadati</taxon>
        <taxon>Bacteroidota</taxon>
        <taxon>Bacteroidia</taxon>
        <taxon>Bacteroidales</taxon>
        <taxon>Porphyromonadaceae</taxon>
        <taxon>Porphyromonas</taxon>
    </lineage>
</organism>
<evidence type="ECO:0000313" key="2">
    <source>
        <dbReference type="Proteomes" id="UP001628220"/>
    </source>
</evidence>
<evidence type="ECO:0000313" key="1">
    <source>
        <dbReference type="EMBL" id="GAB1251912.1"/>
    </source>
</evidence>
<dbReference type="Proteomes" id="UP001628220">
    <property type="component" value="Unassembled WGS sequence"/>
</dbReference>
<dbReference type="RefSeq" id="WP_411915717.1">
    <property type="nucleotide sequence ID" value="NZ_BAAFSF010000003.1"/>
</dbReference>
<gene>
    <name evidence="1" type="ORF">Tsumi_10180</name>
</gene>
<dbReference type="EMBL" id="BAAFSF010000003">
    <property type="protein sequence ID" value="GAB1251912.1"/>
    <property type="molecule type" value="Genomic_DNA"/>
</dbReference>
<name>A0ABQ0E2J8_9PORP</name>
<proteinExistence type="predicted"/>
<accession>A0ABQ0E2J8</accession>
<keyword evidence="2" id="KW-1185">Reference proteome</keyword>
<protein>
    <submittedName>
        <fullName evidence="1">Immunity 22 family protein</fullName>
    </submittedName>
</protein>
<comment type="caution">
    <text evidence="1">The sequence shown here is derived from an EMBL/GenBank/DDBJ whole genome shotgun (WGS) entry which is preliminary data.</text>
</comment>